<gene>
    <name evidence="2" type="ORF">ACFOD4_20385</name>
</gene>
<sequence length="168" mass="18260">MPDMMPELTDAFEAAARENAPLPRIRAADRLAQALTGPLLCTAMVFNRQAMTVQRIFSSHPADYPVGGRKPKRDSEWGRQVLLEGRRFEGEGEAAIRAHFADHAVILGLGLRSVVNLPILSGGACLGTLNLLWPAPELDPAHLATARLLALLAMPDWVDGQETPRPPL</sequence>
<organism evidence="2 3">
    <name type="scientific">Teichococcus globiformis</name>
    <dbReference type="NCBI Taxonomy" id="2307229"/>
    <lineage>
        <taxon>Bacteria</taxon>
        <taxon>Pseudomonadati</taxon>
        <taxon>Pseudomonadota</taxon>
        <taxon>Alphaproteobacteria</taxon>
        <taxon>Acetobacterales</taxon>
        <taxon>Roseomonadaceae</taxon>
        <taxon>Roseomonas</taxon>
    </lineage>
</organism>
<feature type="domain" description="GAF" evidence="1">
    <location>
        <begin position="97"/>
        <end position="153"/>
    </location>
</feature>
<dbReference type="Pfam" id="PF01590">
    <property type="entry name" value="GAF"/>
    <property type="match status" value="1"/>
</dbReference>
<proteinExistence type="predicted"/>
<evidence type="ECO:0000313" key="3">
    <source>
        <dbReference type="Proteomes" id="UP001595593"/>
    </source>
</evidence>
<evidence type="ECO:0000259" key="1">
    <source>
        <dbReference type="Pfam" id="PF01590"/>
    </source>
</evidence>
<evidence type="ECO:0000313" key="2">
    <source>
        <dbReference type="EMBL" id="MFC3127429.1"/>
    </source>
</evidence>
<keyword evidence="3" id="KW-1185">Reference proteome</keyword>
<protein>
    <submittedName>
        <fullName evidence="2">GAF domain-containing protein</fullName>
    </submittedName>
</protein>
<dbReference type="Proteomes" id="UP001595593">
    <property type="component" value="Unassembled WGS sequence"/>
</dbReference>
<dbReference type="EMBL" id="JBHRTN010000026">
    <property type="protein sequence ID" value="MFC3127429.1"/>
    <property type="molecule type" value="Genomic_DNA"/>
</dbReference>
<comment type="caution">
    <text evidence="2">The sequence shown here is derived from an EMBL/GenBank/DDBJ whole genome shotgun (WGS) entry which is preliminary data.</text>
</comment>
<accession>A0ABV7G424</accession>
<dbReference type="InterPro" id="IPR003018">
    <property type="entry name" value="GAF"/>
</dbReference>
<name>A0ABV7G424_9PROT</name>
<dbReference type="RefSeq" id="WP_379599455.1">
    <property type="nucleotide sequence ID" value="NZ_JBHRTN010000026.1"/>
</dbReference>
<dbReference type="SUPFAM" id="SSF55781">
    <property type="entry name" value="GAF domain-like"/>
    <property type="match status" value="1"/>
</dbReference>
<reference evidence="3" key="1">
    <citation type="journal article" date="2019" name="Int. J. Syst. Evol. Microbiol.">
        <title>The Global Catalogue of Microorganisms (GCM) 10K type strain sequencing project: providing services to taxonomists for standard genome sequencing and annotation.</title>
        <authorList>
            <consortium name="The Broad Institute Genomics Platform"/>
            <consortium name="The Broad Institute Genome Sequencing Center for Infectious Disease"/>
            <person name="Wu L."/>
            <person name="Ma J."/>
        </authorList>
    </citation>
    <scope>NUCLEOTIDE SEQUENCE [LARGE SCALE GENOMIC DNA]</scope>
    <source>
        <strain evidence="3">KCTC 52094</strain>
    </source>
</reference>